<dbReference type="AlphaFoldDB" id="A0A9C9K0C2"/>
<dbReference type="Proteomes" id="UP000885826">
    <property type="component" value="Unassembled WGS sequence"/>
</dbReference>
<dbReference type="Pfam" id="PF08309">
    <property type="entry name" value="LVIVD"/>
    <property type="match status" value="3"/>
</dbReference>
<feature type="non-terminal residue" evidence="1">
    <location>
        <position position="1"/>
    </location>
</feature>
<dbReference type="EMBL" id="DRIG01000077">
    <property type="protein sequence ID" value="HEC78927.1"/>
    <property type="molecule type" value="Genomic_DNA"/>
</dbReference>
<dbReference type="SUPFAM" id="SSF50969">
    <property type="entry name" value="YVTN repeat-like/Quinoprotein amine dehydrogenase"/>
    <property type="match status" value="1"/>
</dbReference>
<evidence type="ECO:0000313" key="2">
    <source>
        <dbReference type="Proteomes" id="UP000885826"/>
    </source>
</evidence>
<reference evidence="1" key="1">
    <citation type="journal article" date="2020" name="mSystems">
        <title>Genome- and Community-Level Interaction Insights into Carbon Utilization and Element Cycling Functions of Hydrothermarchaeota in Hydrothermal Sediment.</title>
        <authorList>
            <person name="Zhou Z."/>
            <person name="Liu Y."/>
            <person name="Xu W."/>
            <person name="Pan J."/>
            <person name="Luo Z.H."/>
            <person name="Li M."/>
        </authorList>
    </citation>
    <scope>NUCLEOTIDE SEQUENCE</scope>
    <source>
        <strain evidence="1">HyVt-388</strain>
    </source>
</reference>
<evidence type="ECO:0000313" key="1">
    <source>
        <dbReference type="EMBL" id="HEC78927.1"/>
    </source>
</evidence>
<name>A0A9C9K0C2_UNCW3</name>
<sequence length="254" mass="28324">ENPRVVGEYESEKSIVGVAVRDTFAYLAVYHNQGGIRVINIAEPENPFFVGEDNWYYGYDIAAPSNDSLYVYAAGGYWFVVEDVSYPQYPTFVRRFSTPGNVRGVFVRDSLVFLACEQMGLHIFNLAKPDSEAAIAWLDTPSNARNLFIKNNYAYIADGRGGLIVIDVSLPESPEIISTYDTPDYANDVYVEADRAYIADGDAGVIILDISTPESPEEYGRIETVYANAVYVRNGLIYIADRDMGLVIAQEEQE</sequence>
<gene>
    <name evidence="1" type="ORF">ENI34_07275</name>
</gene>
<dbReference type="InterPro" id="IPR013211">
    <property type="entry name" value="LVIVD"/>
</dbReference>
<comment type="caution">
    <text evidence="1">The sequence shown here is derived from an EMBL/GenBank/DDBJ whole genome shotgun (WGS) entry which is preliminary data.</text>
</comment>
<protein>
    <recommendedName>
        <fullName evidence="3">LVIVD repeat-containing protein</fullName>
    </recommendedName>
</protein>
<dbReference type="InterPro" id="IPR011044">
    <property type="entry name" value="Quino_amine_DH_bsu"/>
</dbReference>
<dbReference type="Gene3D" id="2.130.10.10">
    <property type="entry name" value="YVTN repeat-like/Quinoprotein amine dehydrogenase"/>
    <property type="match status" value="1"/>
</dbReference>
<proteinExistence type="predicted"/>
<accession>A0A9C9K0C2</accession>
<dbReference type="InterPro" id="IPR015943">
    <property type="entry name" value="WD40/YVTN_repeat-like_dom_sf"/>
</dbReference>
<evidence type="ECO:0008006" key="3">
    <source>
        <dbReference type="Google" id="ProtNLM"/>
    </source>
</evidence>
<organism evidence="1 2">
    <name type="scientific">candidate division WOR-3 bacterium</name>
    <dbReference type="NCBI Taxonomy" id="2052148"/>
    <lineage>
        <taxon>Bacteria</taxon>
        <taxon>Bacteria division WOR-3</taxon>
    </lineage>
</organism>